<dbReference type="NCBIfam" id="NF033377">
    <property type="entry name" value="OMA_tautomer"/>
    <property type="match status" value="1"/>
</dbReference>
<gene>
    <name evidence="3" type="ORF">AB0I59_06685</name>
</gene>
<proteinExistence type="inferred from homology"/>
<name>A0ABV3G9M2_MICGL</name>
<dbReference type="SUPFAM" id="SSF54506">
    <property type="entry name" value="Diaminopimelate epimerase-like"/>
    <property type="match status" value="2"/>
</dbReference>
<comment type="similarity">
    <text evidence="1">Belongs to the PrpF family.</text>
</comment>
<dbReference type="EMBL" id="JBFALK010000003">
    <property type="protein sequence ID" value="MEV0968303.1"/>
    <property type="molecule type" value="Genomic_DNA"/>
</dbReference>
<dbReference type="RefSeq" id="WP_358130824.1">
    <property type="nucleotide sequence ID" value="NZ_JBFALK010000003.1"/>
</dbReference>
<keyword evidence="2 3" id="KW-0413">Isomerase</keyword>
<evidence type="ECO:0000256" key="2">
    <source>
        <dbReference type="ARBA" id="ARBA00023235"/>
    </source>
</evidence>
<dbReference type="InterPro" id="IPR007400">
    <property type="entry name" value="PrpF-like"/>
</dbReference>
<dbReference type="PANTHER" id="PTHR43709:SF3">
    <property type="entry name" value="ISOMERASE YBHH-RELATED"/>
    <property type="match status" value="1"/>
</dbReference>
<evidence type="ECO:0000313" key="3">
    <source>
        <dbReference type="EMBL" id="MEV0968303.1"/>
    </source>
</evidence>
<evidence type="ECO:0000313" key="4">
    <source>
        <dbReference type="Proteomes" id="UP001551675"/>
    </source>
</evidence>
<comment type="caution">
    <text evidence="3">The sequence shown here is derived from an EMBL/GenBank/DDBJ whole genome shotgun (WGS) entry which is preliminary data.</text>
</comment>
<sequence>MNTVEEIDDAGIRCMLMRGGTSKGAYFLAEDLPAEEDRRDDLLLRLMGSPDARQIDGIGGGHPLTSKVAVISRSPDPRADVDYLFLQVQVTEAGVSARQTCGNLLAGVAPFAIERGLVPVDGDTTRVRIRILNGGGAATATVDTRDGRVRYAGGTLISGVPFPSAPVTLYFEGTEGATCGGLLPTGSVRNEIAGVATTCVDNGMPVVVMAARSLGVTGYESPSELEGDATLKAKVEEIRLRAGELMGLGDVRATTVPKMTLVAAPLDGGTISTRTFIPHRVHTSIGVLGAVSVATAVLVEGSVAAEVAAEAGAGVAAGVAARTASGATLRIEHPTGFFDASVEVSGSGTALRVRRSGVVSTARKLFDGRVWPRRADPRR</sequence>
<dbReference type="Proteomes" id="UP001551675">
    <property type="component" value="Unassembled WGS sequence"/>
</dbReference>
<evidence type="ECO:0000256" key="1">
    <source>
        <dbReference type="ARBA" id="ARBA00007673"/>
    </source>
</evidence>
<dbReference type="InterPro" id="IPR047687">
    <property type="entry name" value="OMA_tautomer-like"/>
</dbReference>
<dbReference type="Gene3D" id="3.10.310.10">
    <property type="entry name" value="Diaminopimelate Epimerase, Chain A, domain 1"/>
    <property type="match status" value="2"/>
</dbReference>
<reference evidence="3 4" key="1">
    <citation type="submission" date="2024-06" db="EMBL/GenBank/DDBJ databases">
        <title>The Natural Products Discovery Center: Release of the First 8490 Sequenced Strains for Exploring Actinobacteria Biosynthetic Diversity.</title>
        <authorList>
            <person name="Kalkreuter E."/>
            <person name="Kautsar S.A."/>
            <person name="Yang D."/>
            <person name="Bader C.D."/>
            <person name="Teijaro C.N."/>
            <person name="Fluegel L."/>
            <person name="Davis C.M."/>
            <person name="Simpson J.R."/>
            <person name="Lauterbach L."/>
            <person name="Steele A.D."/>
            <person name="Gui C."/>
            <person name="Meng S."/>
            <person name="Li G."/>
            <person name="Viehrig K."/>
            <person name="Ye F."/>
            <person name="Su P."/>
            <person name="Kiefer A.F."/>
            <person name="Nichols A."/>
            <person name="Cepeda A.J."/>
            <person name="Yan W."/>
            <person name="Fan B."/>
            <person name="Jiang Y."/>
            <person name="Adhikari A."/>
            <person name="Zheng C.-J."/>
            <person name="Schuster L."/>
            <person name="Cowan T.M."/>
            <person name="Smanski M.J."/>
            <person name="Chevrette M.G."/>
            <person name="De Carvalho L.P.S."/>
            <person name="Shen B."/>
        </authorList>
    </citation>
    <scope>NUCLEOTIDE SEQUENCE [LARGE SCALE GENOMIC DNA]</scope>
    <source>
        <strain evidence="3 4">NPDC050100</strain>
    </source>
</reference>
<organism evidence="3 4">
    <name type="scientific">Microtetraspora glauca</name>
    <dbReference type="NCBI Taxonomy" id="1996"/>
    <lineage>
        <taxon>Bacteria</taxon>
        <taxon>Bacillati</taxon>
        <taxon>Actinomycetota</taxon>
        <taxon>Actinomycetes</taxon>
        <taxon>Streptosporangiales</taxon>
        <taxon>Streptosporangiaceae</taxon>
        <taxon>Microtetraspora</taxon>
    </lineage>
</organism>
<protein>
    <submittedName>
        <fullName evidence="3">4-oxalomesaconate tautomerase</fullName>
        <ecNumber evidence="3">5.3.2.8</ecNumber>
    </submittedName>
</protein>
<dbReference type="Pfam" id="PF04303">
    <property type="entry name" value="PrpF"/>
    <property type="match status" value="1"/>
</dbReference>
<dbReference type="GO" id="GO:0016853">
    <property type="term" value="F:isomerase activity"/>
    <property type="evidence" value="ECO:0007669"/>
    <property type="project" value="UniProtKB-KW"/>
</dbReference>
<keyword evidence="4" id="KW-1185">Reference proteome</keyword>
<dbReference type="EC" id="5.3.2.8" evidence="3"/>
<dbReference type="PANTHER" id="PTHR43709">
    <property type="entry name" value="ACONITATE ISOMERASE-RELATED"/>
    <property type="match status" value="1"/>
</dbReference>
<accession>A0ABV3G9M2</accession>